<feature type="domain" description="ThuA-like" evidence="1">
    <location>
        <begin position="106"/>
        <end position="309"/>
    </location>
</feature>
<dbReference type="RefSeq" id="WP_221410231.1">
    <property type="nucleotide sequence ID" value="NZ_SMGO01000003.1"/>
</dbReference>
<sequence length="348" mass="38841">MKIKYLINRTDMRNLILTTCSLIVFLFIQLGCANAQENQWLQFQPVQANGKHIVLIGGDEEYHSEESLPMLAKILATHHGFKTTVLFSIDPETGYIDPTYQNNIPGLSNLTSADLIIIATRFRELPDEQMKYIDEYLKAGKPVIGLRTATHAFNFGNKMKDSPYAKYGHSSKQAGWEGGFGKQVLGETWIDHHGEHGKEGTRGLINGLSKRKANPILNSVKDIWVPTDVYGINDLVTDAEVLVWGQVTKGMTAESEGSWEKEILPVAWTKSYSIESGKKGKAFATTMGSSIDLLNEDLRRLIVNACYWAVDLADKIPEKSNVEFVGSYEPLMFGFGTSKKGLKPNDYK</sequence>
<dbReference type="SUPFAM" id="SSF52317">
    <property type="entry name" value="Class I glutamine amidotransferase-like"/>
    <property type="match status" value="1"/>
</dbReference>
<accession>A0A4R1LPE3</accession>
<keyword evidence="3" id="KW-1185">Reference proteome</keyword>
<dbReference type="AlphaFoldDB" id="A0A4R1LPE3"/>
<evidence type="ECO:0000313" key="3">
    <source>
        <dbReference type="Proteomes" id="UP000294616"/>
    </source>
</evidence>
<protein>
    <submittedName>
        <fullName evidence="2">Trehalose utilization protein</fullName>
    </submittedName>
</protein>
<comment type="caution">
    <text evidence="2">The sequence shown here is derived from an EMBL/GenBank/DDBJ whole genome shotgun (WGS) entry which is preliminary data.</text>
</comment>
<dbReference type="Gene3D" id="3.40.50.880">
    <property type="match status" value="1"/>
</dbReference>
<evidence type="ECO:0000313" key="2">
    <source>
        <dbReference type="EMBL" id="TCK80602.1"/>
    </source>
</evidence>
<dbReference type="InterPro" id="IPR029062">
    <property type="entry name" value="Class_I_gatase-like"/>
</dbReference>
<dbReference type="InterPro" id="IPR029010">
    <property type="entry name" value="ThuA-like"/>
</dbReference>
<evidence type="ECO:0000259" key="1">
    <source>
        <dbReference type="Pfam" id="PF06283"/>
    </source>
</evidence>
<dbReference type="Proteomes" id="UP000294616">
    <property type="component" value="Unassembled WGS sequence"/>
</dbReference>
<name>A0A4R1LPE3_9SPHI</name>
<organism evidence="2 3">
    <name type="scientific">Albibacterium bauzanense</name>
    <dbReference type="NCBI Taxonomy" id="653929"/>
    <lineage>
        <taxon>Bacteria</taxon>
        <taxon>Pseudomonadati</taxon>
        <taxon>Bacteroidota</taxon>
        <taxon>Sphingobacteriia</taxon>
        <taxon>Sphingobacteriales</taxon>
        <taxon>Sphingobacteriaceae</taxon>
        <taxon>Albibacterium</taxon>
    </lineage>
</organism>
<dbReference type="EMBL" id="SMGO01000003">
    <property type="protein sequence ID" value="TCK80602.1"/>
    <property type="molecule type" value="Genomic_DNA"/>
</dbReference>
<reference evidence="2 3" key="1">
    <citation type="submission" date="2019-03" db="EMBL/GenBank/DDBJ databases">
        <title>Genomic Encyclopedia of Archaeal and Bacterial Type Strains, Phase II (KMG-II): from individual species to whole genera.</title>
        <authorList>
            <person name="Goeker M."/>
        </authorList>
    </citation>
    <scope>NUCLEOTIDE SEQUENCE [LARGE SCALE GENOMIC DNA]</scope>
    <source>
        <strain evidence="2 3">DSM 22554</strain>
    </source>
</reference>
<gene>
    <name evidence="2" type="ORF">C8N28_2344</name>
</gene>
<proteinExistence type="predicted"/>
<dbReference type="Pfam" id="PF06283">
    <property type="entry name" value="ThuA"/>
    <property type="match status" value="1"/>
</dbReference>